<protein>
    <submittedName>
        <fullName evidence="2">Uncharacterized protein</fullName>
    </submittedName>
</protein>
<evidence type="ECO:0000313" key="3">
    <source>
        <dbReference type="Proteomes" id="UP001597181"/>
    </source>
</evidence>
<accession>A0ABW3TNL7</accession>
<dbReference type="PROSITE" id="PS51257">
    <property type="entry name" value="PROKAR_LIPOPROTEIN"/>
    <property type="match status" value="1"/>
</dbReference>
<evidence type="ECO:0000256" key="1">
    <source>
        <dbReference type="SAM" id="SignalP"/>
    </source>
</evidence>
<sequence length="106" mass="11331">MHFLSKFSVTLAAVSATLLLSACGAAAPSASEAPAGTAWPAENREAFTNECLRTSDGAEAYCECSLEGLEAKYSFAEFTDLEQRLVEDLSVMGELQETLESCAHLF</sequence>
<dbReference type="EMBL" id="JBHTLY010000002">
    <property type="protein sequence ID" value="MFD1201608.1"/>
    <property type="molecule type" value="Genomic_DNA"/>
</dbReference>
<feature type="chain" id="PRO_5046872880" evidence="1">
    <location>
        <begin position="27"/>
        <end position="106"/>
    </location>
</feature>
<evidence type="ECO:0000313" key="2">
    <source>
        <dbReference type="EMBL" id="MFD1201608.1"/>
    </source>
</evidence>
<organism evidence="2 3">
    <name type="scientific">Leucobacter albus</name>
    <dbReference type="NCBI Taxonomy" id="272210"/>
    <lineage>
        <taxon>Bacteria</taxon>
        <taxon>Bacillati</taxon>
        <taxon>Actinomycetota</taxon>
        <taxon>Actinomycetes</taxon>
        <taxon>Micrococcales</taxon>
        <taxon>Microbacteriaceae</taxon>
        <taxon>Leucobacter</taxon>
    </lineage>
</organism>
<name>A0ABW3TNL7_9MICO</name>
<comment type="caution">
    <text evidence="2">The sequence shown here is derived from an EMBL/GenBank/DDBJ whole genome shotgun (WGS) entry which is preliminary data.</text>
</comment>
<reference evidence="3" key="1">
    <citation type="journal article" date="2019" name="Int. J. Syst. Evol. Microbiol.">
        <title>The Global Catalogue of Microorganisms (GCM) 10K type strain sequencing project: providing services to taxonomists for standard genome sequencing and annotation.</title>
        <authorList>
            <consortium name="The Broad Institute Genomics Platform"/>
            <consortium name="The Broad Institute Genome Sequencing Center for Infectious Disease"/>
            <person name="Wu L."/>
            <person name="Ma J."/>
        </authorList>
    </citation>
    <scope>NUCLEOTIDE SEQUENCE [LARGE SCALE GENOMIC DNA]</scope>
    <source>
        <strain evidence="3">CCUG 50213</strain>
    </source>
</reference>
<keyword evidence="3" id="KW-1185">Reference proteome</keyword>
<gene>
    <name evidence="2" type="ORF">ACFQ3U_06870</name>
</gene>
<keyword evidence="1" id="KW-0732">Signal</keyword>
<dbReference type="Proteomes" id="UP001597181">
    <property type="component" value="Unassembled WGS sequence"/>
</dbReference>
<proteinExistence type="predicted"/>
<feature type="signal peptide" evidence="1">
    <location>
        <begin position="1"/>
        <end position="26"/>
    </location>
</feature>
<dbReference type="RefSeq" id="WP_343957904.1">
    <property type="nucleotide sequence ID" value="NZ_BAAAKZ010000002.1"/>
</dbReference>